<dbReference type="InterPro" id="IPR003578">
    <property type="entry name" value="Small_GTPase_Rho"/>
</dbReference>
<evidence type="ECO:0000313" key="3">
    <source>
        <dbReference type="EMBL" id="CAK8673478.1"/>
    </source>
</evidence>
<sequence>MVEPTSIKIVAVGDVLVGKTALYVAYKTGVYSTALPPTVFENYKVTAALDGIKYDLSLWDTAGHESYDRLRALSYSSTDVFLVLFSLVDRQTFGNVTNKWIPEVRHYVPDAKILLVGMQCDLKTDPEVVAKLCKKKLKPVSYGEGLQLSKEIEAAGYIECSAKTMEGIHDVFTEAIRIFQTPEKPKEKKQCKIF</sequence>
<dbReference type="PROSITE" id="PS51419">
    <property type="entry name" value="RAB"/>
    <property type="match status" value="1"/>
</dbReference>
<evidence type="ECO:0000256" key="2">
    <source>
        <dbReference type="ARBA" id="ARBA00023134"/>
    </source>
</evidence>
<dbReference type="EMBL" id="CAWYQH010000002">
    <property type="protein sequence ID" value="CAK8673478.1"/>
    <property type="molecule type" value="Genomic_DNA"/>
</dbReference>
<dbReference type="SMART" id="SM00174">
    <property type="entry name" value="RHO"/>
    <property type="match status" value="1"/>
</dbReference>
<dbReference type="InterPro" id="IPR001806">
    <property type="entry name" value="Small_GTPase"/>
</dbReference>
<dbReference type="SMART" id="SM00173">
    <property type="entry name" value="RAS"/>
    <property type="match status" value="1"/>
</dbReference>
<evidence type="ECO:0000313" key="4">
    <source>
        <dbReference type="Proteomes" id="UP001642483"/>
    </source>
</evidence>
<dbReference type="Gene3D" id="3.40.50.300">
    <property type="entry name" value="P-loop containing nucleotide triphosphate hydrolases"/>
    <property type="match status" value="1"/>
</dbReference>
<evidence type="ECO:0000256" key="1">
    <source>
        <dbReference type="ARBA" id="ARBA00022741"/>
    </source>
</evidence>
<dbReference type="SUPFAM" id="SSF52540">
    <property type="entry name" value="P-loop containing nucleoside triphosphate hydrolases"/>
    <property type="match status" value="1"/>
</dbReference>
<dbReference type="Pfam" id="PF00071">
    <property type="entry name" value="Ras"/>
    <property type="match status" value="1"/>
</dbReference>
<reference evidence="3 4" key="1">
    <citation type="submission" date="2024-02" db="EMBL/GenBank/DDBJ databases">
        <authorList>
            <person name="Daric V."/>
            <person name="Darras S."/>
        </authorList>
    </citation>
    <scope>NUCLEOTIDE SEQUENCE [LARGE SCALE GENOMIC DNA]</scope>
</reference>
<name>A0ABP0F183_CLALP</name>
<dbReference type="InterPro" id="IPR027417">
    <property type="entry name" value="P-loop_NTPase"/>
</dbReference>
<dbReference type="Proteomes" id="UP001642483">
    <property type="component" value="Unassembled WGS sequence"/>
</dbReference>
<dbReference type="PROSITE" id="PS51420">
    <property type="entry name" value="RHO"/>
    <property type="match status" value="1"/>
</dbReference>
<accession>A0ABP0F183</accession>
<keyword evidence="2" id="KW-0342">GTP-binding</keyword>
<dbReference type="CDD" id="cd00157">
    <property type="entry name" value="Rho"/>
    <property type="match status" value="1"/>
</dbReference>
<organism evidence="3 4">
    <name type="scientific">Clavelina lepadiformis</name>
    <name type="common">Light-bulb sea squirt</name>
    <name type="synonym">Ascidia lepadiformis</name>
    <dbReference type="NCBI Taxonomy" id="159417"/>
    <lineage>
        <taxon>Eukaryota</taxon>
        <taxon>Metazoa</taxon>
        <taxon>Chordata</taxon>
        <taxon>Tunicata</taxon>
        <taxon>Ascidiacea</taxon>
        <taxon>Aplousobranchia</taxon>
        <taxon>Clavelinidae</taxon>
        <taxon>Clavelina</taxon>
    </lineage>
</organism>
<proteinExistence type="predicted"/>
<dbReference type="InterPro" id="IPR005225">
    <property type="entry name" value="Small_GTP-bd"/>
</dbReference>
<dbReference type="PRINTS" id="PR00449">
    <property type="entry name" value="RASTRNSFRMNG"/>
</dbReference>
<dbReference type="SMART" id="SM00175">
    <property type="entry name" value="RAB"/>
    <property type="match status" value="1"/>
</dbReference>
<keyword evidence="4" id="KW-1185">Reference proteome</keyword>
<keyword evidence="1" id="KW-0547">Nucleotide-binding</keyword>
<dbReference type="PANTHER" id="PTHR24072">
    <property type="entry name" value="RHO FAMILY GTPASE"/>
    <property type="match status" value="1"/>
</dbReference>
<dbReference type="PROSITE" id="PS51421">
    <property type="entry name" value="RAS"/>
    <property type="match status" value="1"/>
</dbReference>
<dbReference type="NCBIfam" id="TIGR00231">
    <property type="entry name" value="small_GTP"/>
    <property type="match status" value="1"/>
</dbReference>
<comment type="caution">
    <text evidence="3">The sequence shown here is derived from an EMBL/GenBank/DDBJ whole genome shotgun (WGS) entry which is preliminary data.</text>
</comment>
<gene>
    <name evidence="3" type="ORF">CVLEPA_LOCUS3274</name>
</gene>
<protein>
    <submittedName>
        <fullName evidence="3">Uncharacterized protein</fullName>
    </submittedName>
</protein>